<accession>A0ABR3JV22</accession>
<feature type="region of interest" description="Disordered" evidence="1">
    <location>
        <begin position="677"/>
        <end position="721"/>
    </location>
</feature>
<sequence length="776" mass="83068">MPLNPGIYSAAARTCSGESASEVPAKADFDPGISSDPGDSAQGSRALGVSLQDIPDGPPFEPDLSQRLAVTLPSLPPVPEQTTNLTNDPKLTRLFCFVDKASVVVTTECGYFACQEPQSPRHAVVFETRYTGLRIKPKIRHYTKPVDPITMLMQKGLPDITVCNLLLRHDPSFSGFFENDVEKLFERGLPTIPDLLLQEDPLLSGFLSTKKPKASQPHSAMIFATRFTGLRVKLKTHYFSNQGMDSLPEASLNTEVPEQSYDDTPVEDPCIPDNDVETGDFDASTEFVGPMESDSSEDIGQPTGPEDSAVVTAVDDTEDTPSPAEIAAQDTSQTSDAVSDPDADDTMVTSDEDFTLCEDSETSMITEAGKDVLGPEQSADTDEDSCVAEPQLGEPAVSVGPLLDLEATPTEADTSEMILDASDVESAATAAGIWDNVAQLDDTKDTFVVAAAKEDPKDAPIQVKIVDSAAEDSIEKLDSLDISVPDDAAVSMELPAPAHRDYCAPSEAKPPVALNEDAPHVDHEGDDQSTTPEVGEDTSDIALPASAHGESCSSSETQPPVALNEDVTLVDHESDDELITSEGGEDKSDVDLPVATHGDYCAPSEAKQVNEHVTHAKGFCKPCGKTHQWLMSGPEGNSLEPWPSMPIKRSSQPDIWRAHPVADDPVLWSVISGKSSIADQPTETVQSSSSSSTASSEMESQEATELNVPPIDEDAPDLQEPLSGLQESYNHHLLALKIALNAVALAMSVHSPPSPLMSEPSVKAKSKRKRPTRRRH</sequence>
<evidence type="ECO:0000313" key="3">
    <source>
        <dbReference type="Proteomes" id="UP001556367"/>
    </source>
</evidence>
<comment type="caution">
    <text evidence="2">The sequence shown here is derived from an EMBL/GenBank/DDBJ whole genome shotgun (WGS) entry which is preliminary data.</text>
</comment>
<proteinExistence type="predicted"/>
<feature type="region of interest" description="Disordered" evidence="1">
    <location>
        <begin position="16"/>
        <end position="45"/>
    </location>
</feature>
<feature type="compositionally biased region" description="Basic residues" evidence="1">
    <location>
        <begin position="764"/>
        <end position="776"/>
    </location>
</feature>
<feature type="compositionally biased region" description="Acidic residues" evidence="1">
    <location>
        <begin position="339"/>
        <end position="361"/>
    </location>
</feature>
<dbReference type="EMBL" id="JASNQZ010000003">
    <property type="protein sequence ID" value="KAL0959035.1"/>
    <property type="molecule type" value="Genomic_DNA"/>
</dbReference>
<feature type="region of interest" description="Disordered" evidence="1">
    <location>
        <begin position="273"/>
        <end position="385"/>
    </location>
</feature>
<name>A0ABR3JV22_9AGAR</name>
<gene>
    <name evidence="2" type="ORF">HGRIS_014342</name>
</gene>
<protein>
    <submittedName>
        <fullName evidence="2">Uncharacterized protein</fullName>
    </submittedName>
</protein>
<evidence type="ECO:0000313" key="2">
    <source>
        <dbReference type="EMBL" id="KAL0959035.1"/>
    </source>
</evidence>
<feature type="compositionally biased region" description="Low complexity" evidence="1">
    <location>
        <begin position="682"/>
        <end position="705"/>
    </location>
</feature>
<keyword evidence="3" id="KW-1185">Reference proteome</keyword>
<organism evidence="2 3">
    <name type="scientific">Hohenbuehelia grisea</name>
    <dbReference type="NCBI Taxonomy" id="104357"/>
    <lineage>
        <taxon>Eukaryota</taxon>
        <taxon>Fungi</taxon>
        <taxon>Dikarya</taxon>
        <taxon>Basidiomycota</taxon>
        <taxon>Agaricomycotina</taxon>
        <taxon>Agaricomycetes</taxon>
        <taxon>Agaricomycetidae</taxon>
        <taxon>Agaricales</taxon>
        <taxon>Pleurotineae</taxon>
        <taxon>Pleurotaceae</taxon>
        <taxon>Hohenbuehelia</taxon>
    </lineage>
</organism>
<feature type="region of interest" description="Disordered" evidence="1">
    <location>
        <begin position="750"/>
        <end position="776"/>
    </location>
</feature>
<feature type="region of interest" description="Disordered" evidence="1">
    <location>
        <begin position="500"/>
        <end position="592"/>
    </location>
</feature>
<evidence type="ECO:0000256" key="1">
    <source>
        <dbReference type="SAM" id="MobiDB-lite"/>
    </source>
</evidence>
<dbReference type="Proteomes" id="UP001556367">
    <property type="component" value="Unassembled WGS sequence"/>
</dbReference>
<reference evidence="3" key="1">
    <citation type="submission" date="2024-06" db="EMBL/GenBank/DDBJ databases">
        <title>Multi-omics analyses provide insights into the biosynthesis of the anticancer antibiotic pleurotin in Hohenbuehelia grisea.</title>
        <authorList>
            <person name="Weaver J.A."/>
            <person name="Alberti F."/>
        </authorList>
    </citation>
    <scope>NUCLEOTIDE SEQUENCE [LARGE SCALE GENOMIC DNA]</scope>
    <source>
        <strain evidence="3">T-177</strain>
    </source>
</reference>